<organism evidence="1">
    <name type="scientific">Siphoviridae sp. ct0uL16</name>
    <dbReference type="NCBI Taxonomy" id="2825299"/>
    <lineage>
        <taxon>Viruses</taxon>
        <taxon>Duplodnaviria</taxon>
        <taxon>Heunggongvirae</taxon>
        <taxon>Uroviricota</taxon>
        <taxon>Caudoviricetes</taxon>
    </lineage>
</organism>
<accession>A0A8S5Q4L1</accession>
<dbReference type="EMBL" id="BK015578">
    <property type="protein sequence ID" value="DAE14279.1"/>
    <property type="molecule type" value="Genomic_DNA"/>
</dbReference>
<reference evidence="1" key="1">
    <citation type="journal article" date="2021" name="Proc. Natl. Acad. Sci. U.S.A.">
        <title>A Catalog of Tens of Thousands of Viruses from Human Metagenomes Reveals Hidden Associations with Chronic Diseases.</title>
        <authorList>
            <person name="Tisza M.J."/>
            <person name="Buck C.B."/>
        </authorList>
    </citation>
    <scope>NUCLEOTIDE SEQUENCE</scope>
    <source>
        <strain evidence="1">Ct0uL16</strain>
    </source>
</reference>
<protein>
    <submittedName>
        <fullName evidence="1">Exoribonuclease</fullName>
    </submittedName>
</protein>
<proteinExistence type="predicted"/>
<evidence type="ECO:0000313" key="1">
    <source>
        <dbReference type="EMBL" id="DAE14279.1"/>
    </source>
</evidence>
<name>A0A8S5Q4L1_9CAUD</name>
<sequence length="61" mass="6931">MTDNIEFSIGDFVFCTHEAYYGVSGRVIKKYVPTACEEQTMIETPDGRLFHAPTRVFLKIG</sequence>